<comment type="caution">
    <text evidence="1">The sequence shown here is derived from an EMBL/GenBank/DDBJ whole genome shotgun (WGS) entry which is preliminary data.</text>
</comment>
<accession>A0A9D1NJE6</accession>
<reference evidence="1" key="1">
    <citation type="submission" date="2020-10" db="EMBL/GenBank/DDBJ databases">
        <authorList>
            <person name="Gilroy R."/>
        </authorList>
    </citation>
    <scope>NUCLEOTIDE SEQUENCE</scope>
    <source>
        <strain evidence="1">10669</strain>
    </source>
</reference>
<protein>
    <submittedName>
        <fullName evidence="1">Uncharacterized protein</fullName>
    </submittedName>
</protein>
<dbReference type="AlphaFoldDB" id="A0A9D1NJE6"/>
<sequence>MNKGEERPLYAPPCLHLERISVPAGAPAENGAEIVAPLPDGFAALVGKLRRSRGG</sequence>
<evidence type="ECO:0000313" key="1">
    <source>
        <dbReference type="EMBL" id="HIV03980.1"/>
    </source>
</evidence>
<name>A0A9D1NJE6_9BACT</name>
<organism evidence="1 2">
    <name type="scientific">Candidatus Spyradosoma merdigallinarum</name>
    <dbReference type="NCBI Taxonomy" id="2840950"/>
    <lineage>
        <taxon>Bacteria</taxon>
        <taxon>Pseudomonadati</taxon>
        <taxon>Verrucomicrobiota</taxon>
        <taxon>Opitutia</taxon>
        <taxon>Opitutia incertae sedis</taxon>
        <taxon>Candidatus Spyradosoma</taxon>
    </lineage>
</organism>
<proteinExistence type="predicted"/>
<reference evidence="1" key="2">
    <citation type="journal article" date="2021" name="PeerJ">
        <title>Extensive microbial diversity within the chicken gut microbiome revealed by metagenomics and culture.</title>
        <authorList>
            <person name="Gilroy R."/>
            <person name="Ravi A."/>
            <person name="Getino M."/>
            <person name="Pursley I."/>
            <person name="Horton D.L."/>
            <person name="Alikhan N.F."/>
            <person name="Baker D."/>
            <person name="Gharbi K."/>
            <person name="Hall N."/>
            <person name="Watson M."/>
            <person name="Adriaenssens E.M."/>
            <person name="Foster-Nyarko E."/>
            <person name="Jarju S."/>
            <person name="Secka A."/>
            <person name="Antonio M."/>
            <person name="Oren A."/>
            <person name="Chaudhuri R.R."/>
            <person name="La Ragione R."/>
            <person name="Hildebrand F."/>
            <person name="Pallen M.J."/>
        </authorList>
    </citation>
    <scope>NUCLEOTIDE SEQUENCE</scope>
    <source>
        <strain evidence="1">10669</strain>
    </source>
</reference>
<gene>
    <name evidence="1" type="ORF">IAC75_02380</name>
</gene>
<evidence type="ECO:0000313" key="2">
    <source>
        <dbReference type="Proteomes" id="UP000886812"/>
    </source>
</evidence>
<dbReference type="EMBL" id="DVOG01000063">
    <property type="protein sequence ID" value="HIV03980.1"/>
    <property type="molecule type" value="Genomic_DNA"/>
</dbReference>
<dbReference type="Proteomes" id="UP000886812">
    <property type="component" value="Unassembled WGS sequence"/>
</dbReference>